<dbReference type="AlphaFoldDB" id="A0A075FR37"/>
<proteinExistence type="predicted"/>
<reference evidence="1" key="1">
    <citation type="journal article" date="2014" name="Genome Biol. Evol.">
        <title>Pangenome evidence for extensive interdomain horizontal transfer affecting lineage core and shell genes in uncultured planktonic thaumarchaeota and euryarchaeota.</title>
        <authorList>
            <person name="Deschamps P."/>
            <person name="Zivanovic Y."/>
            <person name="Moreira D."/>
            <person name="Rodriguez-Valera F."/>
            <person name="Lopez-Garcia P."/>
        </authorList>
    </citation>
    <scope>NUCLEOTIDE SEQUENCE</scope>
</reference>
<sequence>MEVTEDLAERIDTFIGHVEGIGKGLQSSINSYNKTVGSYNRRLLPAQEKLNELKGSNENFLEMKDIEDSPREIQEKLKTE</sequence>
<dbReference type="EMBL" id="KF900403">
    <property type="protein sequence ID" value="AIE93759.1"/>
    <property type="molecule type" value="Genomic_DNA"/>
</dbReference>
<protein>
    <recommendedName>
        <fullName evidence="2">DNA recombination protein RmuC</fullName>
    </recommendedName>
</protein>
<dbReference type="InterPro" id="IPR003798">
    <property type="entry name" value="DNA_recombination_RmuC"/>
</dbReference>
<accession>A0A075FR37</accession>
<evidence type="ECO:0000313" key="1">
    <source>
        <dbReference type="EMBL" id="AIE93759.1"/>
    </source>
</evidence>
<dbReference type="Pfam" id="PF02646">
    <property type="entry name" value="RmuC"/>
    <property type="match status" value="1"/>
</dbReference>
<evidence type="ECO:0008006" key="2">
    <source>
        <dbReference type="Google" id="ProtNLM"/>
    </source>
</evidence>
<name>A0A075FR37_9EURY</name>
<organism evidence="1">
    <name type="scientific">uncultured marine group II/III euryarchaeote AD1000_39_G05</name>
    <dbReference type="NCBI Taxonomy" id="1457764"/>
    <lineage>
        <taxon>Archaea</taxon>
        <taxon>Methanobacteriati</taxon>
        <taxon>Methanobacteriota</taxon>
        <taxon>environmental samples</taxon>
    </lineage>
</organism>